<dbReference type="HOGENOM" id="CLU_1037205_0_0_10"/>
<organism evidence="1 2">
    <name type="scientific">Elizabethkingia anophelis NUHP1</name>
    <dbReference type="NCBI Taxonomy" id="1338011"/>
    <lineage>
        <taxon>Bacteria</taxon>
        <taxon>Pseudomonadati</taxon>
        <taxon>Bacteroidota</taxon>
        <taxon>Flavobacteriia</taxon>
        <taxon>Flavobacteriales</taxon>
        <taxon>Weeksellaceae</taxon>
        <taxon>Elizabethkingia</taxon>
    </lineage>
</organism>
<dbReference type="AlphaFoldDB" id="A0A077EET1"/>
<dbReference type="Proteomes" id="UP000028933">
    <property type="component" value="Chromosome"/>
</dbReference>
<protein>
    <submittedName>
        <fullName evidence="1">Uncharacterized protein</fullName>
    </submittedName>
</protein>
<reference evidence="1" key="1">
    <citation type="journal article" date="2013" name="Lancet">
        <title>First case of E anophelis outbreak in an intensive-care unit.</title>
        <authorList>
            <person name="Teo J."/>
            <person name="Tan S.Y."/>
            <person name="Tay M."/>
            <person name="Ding Y."/>
            <person name="Kjelleberg S."/>
            <person name="Givskov M."/>
            <person name="Lin R.T."/>
            <person name="Yang L."/>
        </authorList>
    </citation>
    <scope>NUCLEOTIDE SEQUENCE [LARGE SCALE GENOMIC DNA]</scope>
    <source>
        <strain evidence="1">NUHP1</strain>
    </source>
</reference>
<evidence type="ECO:0000313" key="2">
    <source>
        <dbReference type="Proteomes" id="UP000028933"/>
    </source>
</evidence>
<gene>
    <name evidence="1" type="ORF">BD94_2331</name>
</gene>
<sequence length="268" mass="32120">MEIGKEYIYNTDIIGKTKVHSLESNYKINIKNSIIYKGKDPNLDHHIFEITETEYNLEMYEDPLIVQVTEMTNKICSIYNTLEVGINKSGEIAKIYNGDTIREKWKGIKEWLTNAHPIEAYEIIRAKEYELTNEEMEIKSIRFIHFLYQFFYIFGKEPMEKDVKSYVKREDMDRFGAGVVIPINLLVTEERTPENYSQWNVEGQMIRDDKMIRRLREFAKDNYMHPEYNVKGKYLYDGRILLKSDFTITEQLGEFFYYHCFMDTRLEF</sequence>
<dbReference type="RefSeq" id="WP_024564139.1">
    <property type="nucleotide sequence ID" value="NZ_CP007547.1"/>
</dbReference>
<dbReference type="STRING" id="1338011.BD94_2331"/>
<proteinExistence type="predicted"/>
<dbReference type="KEGG" id="eao:BD94_2331"/>
<reference evidence="1" key="2">
    <citation type="journal article" date="2015" name="Genome Biol. Evol.">
        <title>Complete Genome Sequence and Transcriptomic Analysis of the Novel Pathogen Elizabethkingia anophelis in Response to Oxidative Stress.</title>
        <authorList>
            <person name="Li Y."/>
            <person name="Liu Y."/>
            <person name="Chew S.C."/>
            <person name="Tay M."/>
            <person name="Salido M.M."/>
            <person name="Teo J."/>
            <person name="Lauro F.M."/>
            <person name="Givskov M."/>
            <person name="Yang L."/>
        </authorList>
    </citation>
    <scope>NUCLEOTIDE SEQUENCE</scope>
    <source>
        <strain evidence="1">NUHP1</strain>
    </source>
</reference>
<dbReference type="eggNOG" id="ENOG50338NM">
    <property type="taxonomic scope" value="Bacteria"/>
</dbReference>
<dbReference type="EMBL" id="CP007547">
    <property type="protein sequence ID" value="AIL46106.1"/>
    <property type="molecule type" value="Genomic_DNA"/>
</dbReference>
<name>A0A077EET1_9FLAO</name>
<accession>A0A077EET1</accession>
<evidence type="ECO:0000313" key="1">
    <source>
        <dbReference type="EMBL" id="AIL46106.1"/>
    </source>
</evidence>